<dbReference type="EMBL" id="JBBNPP010000013">
    <property type="protein sequence ID" value="MEQ3347217.1"/>
    <property type="molecule type" value="Genomic_DNA"/>
</dbReference>
<sequence length="193" mass="21930">MCDIKNVFHDSLSHFKELSDDFDLIRNESYITTIKGFFCSKDYPNSIQTVDNTVLKEKDTLVHKTTNAKYTVYELKPLTFSGELTGYIVGYKENQSNNNVYNINSVSGNSAIGTNAVFNYQSQTIDDIFKLLDKELPFSEEKNQLLKTLIDLKSGEKPLEKKTLAKFSDLIKKHENLLIPIGTLIAKILFSVD</sequence>
<keyword evidence="2" id="KW-1185">Reference proteome</keyword>
<dbReference type="RefSeq" id="WP_349189103.1">
    <property type="nucleotide sequence ID" value="NZ_JBBNPP010000013.1"/>
</dbReference>
<dbReference type="Proteomes" id="UP001491691">
    <property type="component" value="Unassembled WGS sequence"/>
</dbReference>
<gene>
    <name evidence="1" type="ORF">AAA073_07200</name>
</gene>
<evidence type="ECO:0000313" key="1">
    <source>
        <dbReference type="EMBL" id="MEQ3347217.1"/>
    </source>
</evidence>
<proteinExistence type="predicted"/>
<comment type="caution">
    <text evidence="1">The sequence shown here is derived from an EMBL/GenBank/DDBJ whole genome shotgun (WGS) entry which is preliminary data.</text>
</comment>
<evidence type="ECO:0000313" key="2">
    <source>
        <dbReference type="Proteomes" id="UP001491691"/>
    </source>
</evidence>
<protein>
    <submittedName>
        <fullName evidence="1">Uncharacterized protein</fullName>
    </submittedName>
</protein>
<name>A0ABV1J226_9FIRM</name>
<reference evidence="1 2" key="1">
    <citation type="submission" date="2024-04" db="EMBL/GenBank/DDBJ databases">
        <title>Human intestinal bacterial collection.</title>
        <authorList>
            <person name="Pauvert C."/>
            <person name="Hitch T.C.A."/>
            <person name="Clavel T."/>
        </authorList>
    </citation>
    <scope>NUCLEOTIDE SEQUENCE [LARGE SCALE GENOMIC DNA]</scope>
    <source>
        <strain evidence="1 2">CLA-SR-H019</strain>
    </source>
</reference>
<organism evidence="1 2">
    <name type="scientific">Peptoniphilus senegalensis</name>
    <dbReference type="NCBI Taxonomy" id="1465757"/>
    <lineage>
        <taxon>Bacteria</taxon>
        <taxon>Bacillati</taxon>
        <taxon>Bacillota</taxon>
        <taxon>Tissierellia</taxon>
        <taxon>Tissierellales</taxon>
        <taxon>Peptoniphilaceae</taxon>
        <taxon>Peptoniphilus</taxon>
    </lineage>
</organism>
<accession>A0ABV1J226</accession>